<evidence type="ECO:0008006" key="4">
    <source>
        <dbReference type="Google" id="ProtNLM"/>
    </source>
</evidence>
<dbReference type="Proteomes" id="UP001161757">
    <property type="component" value="Unassembled WGS sequence"/>
</dbReference>
<evidence type="ECO:0000256" key="1">
    <source>
        <dbReference type="SAM" id="Coils"/>
    </source>
</evidence>
<organism evidence="2 3">
    <name type="scientific">Exophiala dermatitidis</name>
    <name type="common">Black yeast-like fungus</name>
    <name type="synonym">Wangiella dermatitidis</name>
    <dbReference type="NCBI Taxonomy" id="5970"/>
    <lineage>
        <taxon>Eukaryota</taxon>
        <taxon>Fungi</taxon>
        <taxon>Dikarya</taxon>
        <taxon>Ascomycota</taxon>
        <taxon>Pezizomycotina</taxon>
        <taxon>Eurotiomycetes</taxon>
        <taxon>Chaetothyriomycetidae</taxon>
        <taxon>Chaetothyriales</taxon>
        <taxon>Herpotrichiellaceae</taxon>
        <taxon>Exophiala</taxon>
    </lineage>
</organism>
<comment type="caution">
    <text evidence="2">The sequence shown here is derived from an EMBL/GenBank/DDBJ whole genome shotgun (WGS) entry which is preliminary data.</text>
</comment>
<dbReference type="InterPro" id="IPR046347">
    <property type="entry name" value="bZIP_sf"/>
</dbReference>
<protein>
    <recommendedName>
        <fullName evidence="4">BZIP domain-containing protein</fullName>
    </recommendedName>
</protein>
<dbReference type="GO" id="GO:0003700">
    <property type="term" value="F:DNA-binding transcription factor activity"/>
    <property type="evidence" value="ECO:0007669"/>
    <property type="project" value="InterPro"/>
</dbReference>
<sequence>MASIMPSVWSPCKPPVAAGPILAASSPALAEDIGSETPVSNPTVQQLLVNGRTRSYGKQTPKEVTNYGSGIHFVDMADKKGAQRIRNTINSRKHRQNKLNKIRELEKKLATCEADMKKWQGRANQMGWKEESHHGV</sequence>
<dbReference type="SUPFAM" id="SSF57959">
    <property type="entry name" value="Leucine zipper domain"/>
    <property type="match status" value="1"/>
</dbReference>
<dbReference type="EMBL" id="JAJGCB010000012">
    <property type="protein sequence ID" value="KAJ8989865.1"/>
    <property type="molecule type" value="Genomic_DNA"/>
</dbReference>
<keyword evidence="1" id="KW-0175">Coiled coil</keyword>
<feature type="coiled-coil region" evidence="1">
    <location>
        <begin position="95"/>
        <end position="122"/>
    </location>
</feature>
<evidence type="ECO:0000313" key="3">
    <source>
        <dbReference type="Proteomes" id="UP001161757"/>
    </source>
</evidence>
<name>A0AAN6IT95_EXODE</name>
<dbReference type="Gene3D" id="3.30.160.60">
    <property type="entry name" value="Classic Zinc Finger"/>
    <property type="match status" value="1"/>
</dbReference>
<reference evidence="2" key="1">
    <citation type="submission" date="2023-01" db="EMBL/GenBank/DDBJ databases">
        <title>Exophiala dermititidis isolated from Cystic Fibrosis Patient.</title>
        <authorList>
            <person name="Kurbessoian T."/>
            <person name="Crocker A."/>
            <person name="Murante D."/>
            <person name="Hogan D.A."/>
            <person name="Stajich J.E."/>
        </authorList>
    </citation>
    <scope>NUCLEOTIDE SEQUENCE</scope>
    <source>
        <strain evidence="2">Ex8</strain>
    </source>
</reference>
<evidence type="ECO:0000313" key="2">
    <source>
        <dbReference type="EMBL" id="KAJ8989865.1"/>
    </source>
</evidence>
<gene>
    <name evidence="2" type="ORF">HRR80_006006</name>
</gene>
<dbReference type="AlphaFoldDB" id="A0AAN6IT95"/>
<accession>A0AAN6IT95</accession>
<proteinExistence type="predicted"/>